<evidence type="ECO:0000313" key="6">
    <source>
        <dbReference type="EMBL" id="KKQ48815.1"/>
    </source>
</evidence>
<comment type="subcellular location">
    <subcellularLocation>
        <location evidence="1">Membrane</location>
        <topology evidence="1">Multi-pass membrane protein</topology>
    </subcellularLocation>
</comment>
<feature type="transmembrane region" description="Helical" evidence="5">
    <location>
        <begin position="38"/>
        <end position="56"/>
    </location>
</feature>
<dbReference type="EMBL" id="LBTW01000023">
    <property type="protein sequence ID" value="KKQ48815.1"/>
    <property type="molecule type" value="Genomic_DNA"/>
</dbReference>
<dbReference type="GO" id="GO:0005385">
    <property type="term" value="F:zinc ion transmembrane transporter activity"/>
    <property type="evidence" value="ECO:0007669"/>
    <property type="project" value="TreeGrafter"/>
</dbReference>
<evidence type="ECO:0000256" key="4">
    <source>
        <dbReference type="ARBA" id="ARBA00023136"/>
    </source>
</evidence>
<evidence type="ECO:0008006" key="8">
    <source>
        <dbReference type="Google" id="ProtNLM"/>
    </source>
</evidence>
<proteinExistence type="predicted"/>
<keyword evidence="4 5" id="KW-0472">Membrane</keyword>
<dbReference type="GO" id="GO:0016020">
    <property type="term" value="C:membrane"/>
    <property type="evidence" value="ECO:0007669"/>
    <property type="project" value="UniProtKB-SubCell"/>
</dbReference>
<feature type="transmembrane region" description="Helical" evidence="5">
    <location>
        <begin position="229"/>
        <end position="246"/>
    </location>
</feature>
<reference evidence="6 7" key="1">
    <citation type="journal article" date="2015" name="Nature">
        <title>rRNA introns, odd ribosomes, and small enigmatic genomes across a large radiation of phyla.</title>
        <authorList>
            <person name="Brown C.T."/>
            <person name="Hug L.A."/>
            <person name="Thomas B.C."/>
            <person name="Sharon I."/>
            <person name="Castelle C.J."/>
            <person name="Singh A."/>
            <person name="Wilkins M.J."/>
            <person name="Williams K.H."/>
            <person name="Banfield J.F."/>
        </authorList>
    </citation>
    <scope>NUCLEOTIDE SEQUENCE [LARGE SCALE GENOMIC DNA]</scope>
</reference>
<gene>
    <name evidence="6" type="ORF">US67_C0023G0013</name>
</gene>
<organism evidence="6 7">
    <name type="scientific">Candidatus Woesebacteria bacterium GW2011_GWD1_38_10</name>
    <dbReference type="NCBI Taxonomy" id="1618592"/>
    <lineage>
        <taxon>Bacteria</taxon>
        <taxon>Candidatus Woeseibacteriota</taxon>
    </lineage>
</organism>
<keyword evidence="2 5" id="KW-0812">Transmembrane</keyword>
<dbReference type="PANTHER" id="PTHR16950">
    <property type="entry name" value="ZINC TRANSPORTER SLC39A7 HISTIDINE-RICH MEMBRANE PROTEIN KE4"/>
    <property type="match status" value="1"/>
</dbReference>
<feature type="transmembrane region" description="Helical" evidence="5">
    <location>
        <begin position="6"/>
        <end position="26"/>
    </location>
</feature>
<protein>
    <recommendedName>
        <fullName evidence="8">Zinc/iron permease</fullName>
    </recommendedName>
</protein>
<dbReference type="PANTHER" id="PTHR16950:SF16">
    <property type="entry name" value="ZINC TRANSPORTER ZIP13"/>
    <property type="match status" value="1"/>
</dbReference>
<dbReference type="Pfam" id="PF02535">
    <property type="entry name" value="Zip"/>
    <property type="match status" value="1"/>
</dbReference>
<dbReference type="GO" id="GO:0006882">
    <property type="term" value="P:intracellular zinc ion homeostasis"/>
    <property type="evidence" value="ECO:0007669"/>
    <property type="project" value="TreeGrafter"/>
</dbReference>
<evidence type="ECO:0000256" key="1">
    <source>
        <dbReference type="ARBA" id="ARBA00004141"/>
    </source>
</evidence>
<dbReference type="Proteomes" id="UP000034366">
    <property type="component" value="Unassembled WGS sequence"/>
</dbReference>
<name>A0A0G0ICX2_9BACT</name>
<feature type="transmembrane region" description="Helical" evidence="5">
    <location>
        <begin position="68"/>
        <end position="86"/>
    </location>
</feature>
<keyword evidence="3 5" id="KW-1133">Transmembrane helix</keyword>
<evidence type="ECO:0000256" key="2">
    <source>
        <dbReference type="ARBA" id="ARBA00022692"/>
    </source>
</evidence>
<comment type="caution">
    <text evidence="6">The sequence shown here is derived from an EMBL/GenBank/DDBJ whole genome shotgun (WGS) entry which is preliminary data.</text>
</comment>
<feature type="transmembrane region" description="Helical" evidence="5">
    <location>
        <begin position="192"/>
        <end position="209"/>
    </location>
</feature>
<evidence type="ECO:0000313" key="7">
    <source>
        <dbReference type="Proteomes" id="UP000034366"/>
    </source>
</evidence>
<evidence type="ECO:0000256" key="3">
    <source>
        <dbReference type="ARBA" id="ARBA00022989"/>
    </source>
</evidence>
<feature type="transmembrane region" description="Helical" evidence="5">
    <location>
        <begin position="167"/>
        <end position="186"/>
    </location>
</feature>
<feature type="non-terminal residue" evidence="6">
    <location>
        <position position="248"/>
    </location>
</feature>
<dbReference type="AlphaFoldDB" id="A0A0G0ICX2"/>
<sequence>MDTFLVLFLLPFIGSIAGLIGGAAILISKNLSNVLSRYSLPFASGILLAVSLLHLIPESSHEIGDTAFLIVLTAFIVSFLLEHYLVSMHHHKEKEHTLSHATVPLIVIGDTIHNFIDGVAITAAYVTEPTFGFIVALATFLHETPHEIGDFGVLLSSGLTKAKTFKLNFYSSLATFPGAFITYYFFKEDTETIAVLLAISGGIFLFLGASDFLPEVGEDSQAEGKWKEIAFVLLGIVLMYSLSLITPE</sequence>
<accession>A0A0G0ICX2</accession>
<evidence type="ECO:0000256" key="5">
    <source>
        <dbReference type="SAM" id="Phobius"/>
    </source>
</evidence>
<dbReference type="InterPro" id="IPR003689">
    <property type="entry name" value="ZIP"/>
</dbReference>